<evidence type="ECO:0000313" key="2">
    <source>
        <dbReference type="EMBL" id="CAF3872561.1"/>
    </source>
</evidence>
<evidence type="ECO:0000313" key="3">
    <source>
        <dbReference type="Proteomes" id="UP000663829"/>
    </source>
</evidence>
<comment type="caution">
    <text evidence="1">The sequence shown here is derived from an EMBL/GenBank/DDBJ whole genome shotgun (WGS) entry which is preliminary data.</text>
</comment>
<evidence type="ECO:0000313" key="1">
    <source>
        <dbReference type="EMBL" id="CAF1107998.1"/>
    </source>
</evidence>
<proteinExistence type="predicted"/>
<keyword evidence="3" id="KW-1185">Reference proteome</keyword>
<sequence length="387" mass="42733">MLQTVTTNGITIIYTDMAAINYANEYRDMSINRCGFSSSMDIGYGSCTPRPYDLASSIILCICSTDYCSESLSTCQTSVIQARSSPPTPLPIVYPTLTSTVSWYDNTYTAANTSRFSCGSHDNLTLLFSQNFPVNITACNIYVQTHTILCNYWDIGGYIDQGALFDDMAIVVQRNYARSLVSGVFWAVNSIYEGTTNIWGFTAIPFSSGLRLCLCGTNNCNRNGTCQAGTSEWPNSSITSVSAASSTVGSSVLSTVPSSTPLSSSGTYTYTTRSSQTAVLVTSTTVRTTSQASINVFIKTKQQETERGEARNTQFDRELAIAAFAFQRYIDPLRNKKILLLLKAKARQRSNSIRTKLTGKALENFRANANYRQRKCRLNKRKRLIKK</sequence>
<organism evidence="1 3">
    <name type="scientific">Didymodactylos carnosus</name>
    <dbReference type="NCBI Taxonomy" id="1234261"/>
    <lineage>
        <taxon>Eukaryota</taxon>
        <taxon>Metazoa</taxon>
        <taxon>Spiralia</taxon>
        <taxon>Gnathifera</taxon>
        <taxon>Rotifera</taxon>
        <taxon>Eurotatoria</taxon>
        <taxon>Bdelloidea</taxon>
        <taxon>Philodinida</taxon>
        <taxon>Philodinidae</taxon>
        <taxon>Didymodactylos</taxon>
    </lineage>
</organism>
<gene>
    <name evidence="1" type="ORF">GPM918_LOCUS19089</name>
    <name evidence="2" type="ORF">SRO942_LOCUS19086</name>
</gene>
<dbReference type="AlphaFoldDB" id="A0A814PMD1"/>
<dbReference type="Proteomes" id="UP000663829">
    <property type="component" value="Unassembled WGS sequence"/>
</dbReference>
<dbReference type="EMBL" id="CAJOBC010005686">
    <property type="protein sequence ID" value="CAF3872561.1"/>
    <property type="molecule type" value="Genomic_DNA"/>
</dbReference>
<protein>
    <submittedName>
        <fullName evidence="1">Uncharacterized protein</fullName>
    </submittedName>
</protein>
<dbReference type="OrthoDB" id="10057673at2759"/>
<name>A0A814PMD1_9BILA</name>
<accession>A0A814PMD1</accession>
<dbReference type="EMBL" id="CAJNOQ010005686">
    <property type="protein sequence ID" value="CAF1107998.1"/>
    <property type="molecule type" value="Genomic_DNA"/>
</dbReference>
<reference evidence="1" key="1">
    <citation type="submission" date="2021-02" db="EMBL/GenBank/DDBJ databases">
        <authorList>
            <person name="Nowell W R."/>
        </authorList>
    </citation>
    <scope>NUCLEOTIDE SEQUENCE</scope>
</reference>
<dbReference type="Proteomes" id="UP000681722">
    <property type="component" value="Unassembled WGS sequence"/>
</dbReference>